<feature type="signal peptide" evidence="1">
    <location>
        <begin position="1"/>
        <end position="28"/>
    </location>
</feature>
<organism evidence="3 4">
    <name type="scientific">Nitrosospira lacus</name>
    <dbReference type="NCBI Taxonomy" id="1288494"/>
    <lineage>
        <taxon>Bacteria</taxon>
        <taxon>Pseudomonadati</taxon>
        <taxon>Pseudomonadota</taxon>
        <taxon>Betaproteobacteria</taxon>
        <taxon>Nitrosomonadales</taxon>
        <taxon>Nitrosomonadaceae</taxon>
        <taxon>Nitrosospira</taxon>
    </lineage>
</organism>
<evidence type="ECO:0000313" key="3">
    <source>
        <dbReference type="EMBL" id="ARO86929.1"/>
    </source>
</evidence>
<dbReference type="OrthoDB" id="8566264at2"/>
<sequence>MSKRKSIISIAVGSAFAVSLGGAPVVFAADSPFAMQSLDRGYMVADAHKYGEKKSGEGKCGGQGACGEGRCGASMADANNDGKITKEEWTAHHNAMFEHMDANKDGFISKDEMKGKMKDGKCGGSK</sequence>
<evidence type="ECO:0000256" key="1">
    <source>
        <dbReference type="SAM" id="SignalP"/>
    </source>
</evidence>
<keyword evidence="4" id="KW-1185">Reference proteome</keyword>
<dbReference type="AlphaFoldDB" id="A0A1W6SM89"/>
<evidence type="ECO:0000259" key="2">
    <source>
        <dbReference type="PROSITE" id="PS50222"/>
    </source>
</evidence>
<dbReference type="InterPro" id="IPR011992">
    <property type="entry name" value="EF-hand-dom_pair"/>
</dbReference>
<dbReference type="InterPro" id="IPR018247">
    <property type="entry name" value="EF_Hand_1_Ca_BS"/>
</dbReference>
<protein>
    <recommendedName>
        <fullName evidence="2">EF-hand domain-containing protein</fullName>
    </recommendedName>
</protein>
<dbReference type="RefSeq" id="WP_004181134.1">
    <property type="nucleotide sequence ID" value="NZ_CP021106.3"/>
</dbReference>
<proteinExistence type="predicted"/>
<dbReference type="EMBL" id="CP021106">
    <property type="protein sequence ID" value="ARO86929.1"/>
    <property type="molecule type" value="Genomic_DNA"/>
</dbReference>
<accession>A0A1W6SM89</accession>
<dbReference type="Proteomes" id="UP000012179">
    <property type="component" value="Chromosome"/>
</dbReference>
<dbReference type="PROSITE" id="PS00018">
    <property type="entry name" value="EF_HAND_1"/>
    <property type="match status" value="1"/>
</dbReference>
<keyword evidence="1" id="KW-0732">Signal</keyword>
<dbReference type="eggNOG" id="COG3767">
    <property type="taxonomic scope" value="Bacteria"/>
</dbReference>
<gene>
    <name evidence="3" type="ORF">EBAPG3_003610</name>
</gene>
<feature type="chain" id="PRO_5010853348" description="EF-hand domain-containing protein" evidence="1">
    <location>
        <begin position="29"/>
        <end position="126"/>
    </location>
</feature>
<dbReference type="Gene3D" id="1.10.238.10">
    <property type="entry name" value="EF-hand"/>
    <property type="match status" value="1"/>
</dbReference>
<dbReference type="InterPro" id="IPR002048">
    <property type="entry name" value="EF_hand_dom"/>
</dbReference>
<dbReference type="GO" id="GO:0005509">
    <property type="term" value="F:calcium ion binding"/>
    <property type="evidence" value="ECO:0007669"/>
    <property type="project" value="InterPro"/>
</dbReference>
<dbReference type="SUPFAM" id="SSF47473">
    <property type="entry name" value="EF-hand"/>
    <property type="match status" value="1"/>
</dbReference>
<dbReference type="KEGG" id="nlc:EBAPG3_003610"/>
<evidence type="ECO:0000313" key="4">
    <source>
        <dbReference type="Proteomes" id="UP000012179"/>
    </source>
</evidence>
<dbReference type="SMART" id="SM00054">
    <property type="entry name" value="EFh"/>
    <property type="match status" value="1"/>
</dbReference>
<feature type="domain" description="EF-hand" evidence="2">
    <location>
        <begin position="88"/>
        <end position="123"/>
    </location>
</feature>
<dbReference type="PROSITE" id="PS50222">
    <property type="entry name" value="EF_HAND_2"/>
    <property type="match status" value="1"/>
</dbReference>
<name>A0A1W6SM89_9PROT</name>
<dbReference type="Pfam" id="PF13202">
    <property type="entry name" value="EF-hand_5"/>
    <property type="match status" value="2"/>
</dbReference>
<reference evidence="3 4" key="1">
    <citation type="journal article" date="2015" name="Int. J. Syst. Evol. Microbiol.">
        <title>Nitrosospira lacus sp. nov., a psychrotolerant, ammonia-oxidizing bacterium from sandy lake sediment.</title>
        <authorList>
            <person name="Urakawa H."/>
            <person name="Garcia J.C."/>
            <person name="Nielsen J.L."/>
            <person name="Le V.Q."/>
            <person name="Kozlowski J.A."/>
            <person name="Stein L.Y."/>
            <person name="Lim C.K."/>
            <person name="Pommerening-Roser A."/>
            <person name="Martens-Habbena W."/>
            <person name="Stahl D.A."/>
            <person name="Klotz M.G."/>
        </authorList>
    </citation>
    <scope>NUCLEOTIDE SEQUENCE [LARGE SCALE GENOMIC DNA]</scope>
    <source>
        <strain evidence="3 4">APG3</strain>
    </source>
</reference>